<keyword evidence="9" id="KW-0472">Membrane</keyword>
<dbReference type="InterPro" id="IPR000719">
    <property type="entry name" value="Prot_kinase_dom"/>
</dbReference>
<dbReference type="PROSITE" id="PS00108">
    <property type="entry name" value="PROTEIN_KINASE_ST"/>
    <property type="match status" value="1"/>
</dbReference>
<dbReference type="AlphaFoldDB" id="A0A5N0UUS2"/>
<keyword evidence="9" id="KW-0812">Transmembrane</keyword>
<organism evidence="11 12">
    <name type="scientific">Amycolatopsis acidicola</name>
    <dbReference type="NCBI Taxonomy" id="2596893"/>
    <lineage>
        <taxon>Bacteria</taxon>
        <taxon>Bacillati</taxon>
        <taxon>Actinomycetota</taxon>
        <taxon>Actinomycetes</taxon>
        <taxon>Pseudonocardiales</taxon>
        <taxon>Pseudonocardiaceae</taxon>
        <taxon>Amycolatopsis</taxon>
    </lineage>
</organism>
<comment type="caution">
    <text evidence="11">The sequence shown here is derived from an EMBL/GenBank/DDBJ whole genome shotgun (WGS) entry which is preliminary data.</text>
</comment>
<evidence type="ECO:0000256" key="1">
    <source>
        <dbReference type="ARBA" id="ARBA00012513"/>
    </source>
</evidence>
<dbReference type="CDD" id="cd14014">
    <property type="entry name" value="STKc_PknB_like"/>
    <property type="match status" value="1"/>
</dbReference>
<dbReference type="PROSITE" id="PS00107">
    <property type="entry name" value="PROTEIN_KINASE_ATP"/>
    <property type="match status" value="1"/>
</dbReference>
<sequence>MTSARAGYVVGGRYRLVAELGSGGFGRVWEAHDETLDIAVAIKELRLVPGMSAAEQDERLARATREARNAARLRNHENIVAIHDVLVEDGLPWIVMELIEGGSLAEHLETGGPLTVDAAADVAKALLTAIEAAHREGVVHRDIKPANVMLAHSGKVLLTDFGTAVRESDTTLTASGLVIGSPEYLAPERLRGVDDLPASDLYSLGVTLYQALEGVSPFRRSTPVATLSAVLLEEVPAPQRAGRLTPLLTRLLDKDPAARPTIAEALAMAGTPAGPQRTKALTKLIPEAPESAVGKPMRDRVGLLATALVAFVVVLYLAVHWTHPSSGDSGDSGTTGTSTTTEETTTTDETTTEETTDDTTETTDTTETSSEEDTWDSKDTDETPFTEGALLPEQFTDDDGVTYARVAGGAKPCDEAANGQGPESSASVVAELTSRGCDQVMTGVYLEQDSEGTASDAIHVSIQVFAFADSATASDTRDYLDGGVRWNLSTWCTPTGIGSKPCQDNGNRGYRVETNLADHRYVIAAVAAPTDLDDLSDESALRARLDPAVDAGAASAGPENY</sequence>
<protein>
    <recommendedName>
        <fullName evidence="1">non-specific serine/threonine protein kinase</fullName>
        <ecNumber evidence="1">2.7.11.1</ecNumber>
    </recommendedName>
</protein>
<evidence type="ECO:0000256" key="5">
    <source>
        <dbReference type="ARBA" id="ARBA00022777"/>
    </source>
</evidence>
<dbReference type="Pfam" id="PF00069">
    <property type="entry name" value="Pkinase"/>
    <property type="match status" value="1"/>
</dbReference>
<feature type="region of interest" description="Disordered" evidence="8">
    <location>
        <begin position="323"/>
        <end position="398"/>
    </location>
</feature>
<dbReference type="RefSeq" id="WP_144749128.1">
    <property type="nucleotide sequence ID" value="NZ_VMNW02000052.1"/>
</dbReference>
<evidence type="ECO:0000256" key="3">
    <source>
        <dbReference type="ARBA" id="ARBA00022679"/>
    </source>
</evidence>
<dbReference type="OrthoDB" id="9762169at2"/>
<reference evidence="11" key="1">
    <citation type="submission" date="2019-09" db="EMBL/GenBank/DDBJ databases">
        <authorList>
            <person name="Teo W.F.A."/>
            <person name="Duangmal K."/>
        </authorList>
    </citation>
    <scope>NUCLEOTIDE SEQUENCE [LARGE SCALE GENOMIC DNA]</scope>
    <source>
        <strain evidence="11">K81G1</strain>
    </source>
</reference>
<evidence type="ECO:0000313" key="12">
    <source>
        <dbReference type="Proteomes" id="UP000319769"/>
    </source>
</evidence>
<evidence type="ECO:0000259" key="10">
    <source>
        <dbReference type="PROSITE" id="PS50011"/>
    </source>
</evidence>
<dbReference type="PROSITE" id="PS50011">
    <property type="entry name" value="PROTEIN_KINASE_DOM"/>
    <property type="match status" value="1"/>
</dbReference>
<dbReference type="Proteomes" id="UP000319769">
    <property type="component" value="Unassembled WGS sequence"/>
</dbReference>
<feature type="domain" description="Protein kinase" evidence="10">
    <location>
        <begin position="14"/>
        <end position="271"/>
    </location>
</feature>
<dbReference type="Gene3D" id="1.10.510.10">
    <property type="entry name" value="Transferase(Phosphotransferase) domain 1"/>
    <property type="match status" value="1"/>
</dbReference>
<dbReference type="GO" id="GO:0004674">
    <property type="term" value="F:protein serine/threonine kinase activity"/>
    <property type="evidence" value="ECO:0007669"/>
    <property type="project" value="UniProtKB-KW"/>
</dbReference>
<dbReference type="EC" id="2.7.11.1" evidence="1"/>
<keyword evidence="4 7" id="KW-0547">Nucleotide-binding</keyword>
<name>A0A5N0UUS2_9PSEU</name>
<dbReference type="PANTHER" id="PTHR43289:SF6">
    <property type="entry name" value="SERINE_THREONINE-PROTEIN KINASE NEKL-3"/>
    <property type="match status" value="1"/>
</dbReference>
<feature type="compositionally biased region" description="Low complexity" evidence="8">
    <location>
        <begin position="323"/>
        <end position="349"/>
    </location>
</feature>
<dbReference type="InterPro" id="IPR011009">
    <property type="entry name" value="Kinase-like_dom_sf"/>
</dbReference>
<feature type="binding site" evidence="7">
    <location>
        <position position="43"/>
    </location>
    <ligand>
        <name>ATP</name>
        <dbReference type="ChEBI" id="CHEBI:30616"/>
    </ligand>
</feature>
<dbReference type="InterPro" id="IPR017441">
    <property type="entry name" value="Protein_kinase_ATP_BS"/>
</dbReference>
<dbReference type="SUPFAM" id="SSF56112">
    <property type="entry name" value="Protein kinase-like (PK-like)"/>
    <property type="match status" value="1"/>
</dbReference>
<dbReference type="Gene3D" id="3.30.200.20">
    <property type="entry name" value="Phosphorylase Kinase, domain 1"/>
    <property type="match status" value="1"/>
</dbReference>
<evidence type="ECO:0000256" key="4">
    <source>
        <dbReference type="ARBA" id="ARBA00022741"/>
    </source>
</evidence>
<feature type="compositionally biased region" description="Acidic residues" evidence="8">
    <location>
        <begin position="350"/>
        <end position="361"/>
    </location>
</feature>
<evidence type="ECO:0000256" key="7">
    <source>
        <dbReference type="PROSITE-ProRule" id="PRU10141"/>
    </source>
</evidence>
<keyword evidence="6 7" id="KW-0067">ATP-binding</keyword>
<keyword evidence="12" id="KW-1185">Reference proteome</keyword>
<keyword evidence="2 11" id="KW-0723">Serine/threonine-protein kinase</keyword>
<evidence type="ECO:0000256" key="6">
    <source>
        <dbReference type="ARBA" id="ARBA00022840"/>
    </source>
</evidence>
<evidence type="ECO:0000256" key="9">
    <source>
        <dbReference type="SAM" id="Phobius"/>
    </source>
</evidence>
<proteinExistence type="predicted"/>
<dbReference type="SMART" id="SM00220">
    <property type="entry name" value="S_TKc"/>
    <property type="match status" value="1"/>
</dbReference>
<evidence type="ECO:0000256" key="8">
    <source>
        <dbReference type="SAM" id="MobiDB-lite"/>
    </source>
</evidence>
<accession>A0A5N0UUS2</accession>
<evidence type="ECO:0000313" key="11">
    <source>
        <dbReference type="EMBL" id="KAA9156011.1"/>
    </source>
</evidence>
<feature type="transmembrane region" description="Helical" evidence="9">
    <location>
        <begin position="301"/>
        <end position="319"/>
    </location>
</feature>
<dbReference type="GO" id="GO:0005524">
    <property type="term" value="F:ATP binding"/>
    <property type="evidence" value="ECO:0007669"/>
    <property type="project" value="UniProtKB-UniRule"/>
</dbReference>
<keyword evidence="5 11" id="KW-0418">Kinase</keyword>
<gene>
    <name evidence="11" type="ORF">FPZ12_028455</name>
</gene>
<dbReference type="InterPro" id="IPR008271">
    <property type="entry name" value="Ser/Thr_kinase_AS"/>
</dbReference>
<keyword evidence="3" id="KW-0808">Transferase</keyword>
<keyword evidence="9" id="KW-1133">Transmembrane helix</keyword>
<dbReference type="EMBL" id="VMNW02000052">
    <property type="protein sequence ID" value="KAA9156011.1"/>
    <property type="molecule type" value="Genomic_DNA"/>
</dbReference>
<evidence type="ECO:0000256" key="2">
    <source>
        <dbReference type="ARBA" id="ARBA00022527"/>
    </source>
</evidence>
<dbReference type="PANTHER" id="PTHR43289">
    <property type="entry name" value="MITOGEN-ACTIVATED PROTEIN KINASE KINASE KINASE 20-RELATED"/>
    <property type="match status" value="1"/>
</dbReference>